<gene>
    <name evidence="3" type="ordered locus">Gura_0232</name>
</gene>
<accession>A5GDA8</accession>
<dbReference type="SUPFAM" id="SSF49265">
    <property type="entry name" value="Fibronectin type III"/>
    <property type="match status" value="1"/>
</dbReference>
<sequence length="257" mass="27954">MGQLARTMLIILLPLILAPLAGCGKKGPLIPPEALAPAAVSDLKLAQKGEFFQLFWSRPAKEEGGGPLRALAGFRIFKREVLPPAEDCEACPDAYRLLKAVDLDYLQEVRRSGDLFFYNDNDVRLGKTYQYKAVAVKKDGTPSRESNRARRTKVEPPLPPVLQAASTPTGINLEFVAIPFPEGGAIQGYNIYRWRAGEAVPINPLNDRPVTGNTFEDLRLARGTVYTYAVRTVASVAGESVESVPSNEVSGALTTPD</sequence>
<dbReference type="Gene3D" id="2.60.40.10">
    <property type="entry name" value="Immunoglobulins"/>
    <property type="match status" value="1"/>
</dbReference>
<dbReference type="EMBL" id="CP000698">
    <property type="protein sequence ID" value="ABQ24448.1"/>
    <property type="molecule type" value="Genomic_DNA"/>
</dbReference>
<dbReference type="InterPro" id="IPR036116">
    <property type="entry name" value="FN3_sf"/>
</dbReference>
<name>A5GDA8_GEOUR</name>
<feature type="domain" description="Fibronectin type-III" evidence="2">
    <location>
        <begin position="156"/>
        <end position="257"/>
    </location>
</feature>
<organism evidence="3 4">
    <name type="scientific">Geotalea uraniireducens (strain Rf4)</name>
    <name type="common">Geobacter uraniireducens</name>
    <dbReference type="NCBI Taxonomy" id="351605"/>
    <lineage>
        <taxon>Bacteria</taxon>
        <taxon>Pseudomonadati</taxon>
        <taxon>Thermodesulfobacteriota</taxon>
        <taxon>Desulfuromonadia</taxon>
        <taxon>Geobacterales</taxon>
        <taxon>Geobacteraceae</taxon>
        <taxon>Geotalea</taxon>
    </lineage>
</organism>
<dbReference type="InterPro" id="IPR013783">
    <property type="entry name" value="Ig-like_fold"/>
</dbReference>
<evidence type="ECO:0000259" key="2">
    <source>
        <dbReference type="PROSITE" id="PS50853"/>
    </source>
</evidence>
<dbReference type="PROSITE" id="PS50853">
    <property type="entry name" value="FN3"/>
    <property type="match status" value="1"/>
</dbReference>
<reference evidence="3 4" key="1">
    <citation type="submission" date="2007-05" db="EMBL/GenBank/DDBJ databases">
        <title>Complete sequence of Geobacter uraniireducens Rf4.</title>
        <authorList>
            <consortium name="US DOE Joint Genome Institute"/>
            <person name="Copeland A."/>
            <person name="Lucas S."/>
            <person name="Lapidus A."/>
            <person name="Barry K."/>
            <person name="Detter J.C."/>
            <person name="Glavina del Rio T."/>
            <person name="Hammon N."/>
            <person name="Israni S."/>
            <person name="Dalin E."/>
            <person name="Tice H."/>
            <person name="Pitluck S."/>
            <person name="Chertkov O."/>
            <person name="Brettin T."/>
            <person name="Bruce D."/>
            <person name="Han C."/>
            <person name="Schmutz J."/>
            <person name="Larimer F."/>
            <person name="Land M."/>
            <person name="Hauser L."/>
            <person name="Kyrpides N."/>
            <person name="Mikhailova N."/>
            <person name="Shelobolina E."/>
            <person name="Aklujkar M."/>
            <person name="Lovley D."/>
            <person name="Richardson P."/>
        </authorList>
    </citation>
    <scope>NUCLEOTIDE SEQUENCE [LARGE SCALE GENOMIC DNA]</scope>
    <source>
        <strain evidence="3 4">Rf4</strain>
    </source>
</reference>
<evidence type="ECO:0000313" key="4">
    <source>
        <dbReference type="Proteomes" id="UP000006695"/>
    </source>
</evidence>
<feature type="region of interest" description="Disordered" evidence="1">
    <location>
        <begin position="237"/>
        <end position="257"/>
    </location>
</feature>
<evidence type="ECO:0000313" key="3">
    <source>
        <dbReference type="EMBL" id="ABQ24448.1"/>
    </source>
</evidence>
<dbReference type="RefSeq" id="WP_011937177.1">
    <property type="nucleotide sequence ID" value="NC_009483.1"/>
</dbReference>
<dbReference type="InterPro" id="IPR003961">
    <property type="entry name" value="FN3_dom"/>
</dbReference>
<dbReference type="Proteomes" id="UP000006695">
    <property type="component" value="Chromosome"/>
</dbReference>
<keyword evidence="4" id="KW-1185">Reference proteome</keyword>
<evidence type="ECO:0000256" key="1">
    <source>
        <dbReference type="SAM" id="MobiDB-lite"/>
    </source>
</evidence>
<feature type="compositionally biased region" description="Basic and acidic residues" evidence="1">
    <location>
        <begin position="138"/>
        <end position="154"/>
    </location>
</feature>
<dbReference type="HOGENOM" id="CLU_1084867_0_0_7"/>
<feature type="region of interest" description="Disordered" evidence="1">
    <location>
        <begin position="138"/>
        <end position="161"/>
    </location>
</feature>
<feature type="compositionally biased region" description="Low complexity" evidence="1">
    <location>
        <begin position="237"/>
        <end position="250"/>
    </location>
</feature>
<protein>
    <submittedName>
        <fullName evidence="3">Fibronectin, type III domain protein</fullName>
    </submittedName>
</protein>
<dbReference type="STRING" id="351605.Gura_0232"/>
<proteinExistence type="predicted"/>
<dbReference type="KEGG" id="gur:Gura_0232"/>
<dbReference type="AlphaFoldDB" id="A5GDA8"/>
<dbReference type="CDD" id="cd00063">
    <property type="entry name" value="FN3"/>
    <property type="match status" value="1"/>
</dbReference>